<proteinExistence type="predicted"/>
<sequence>MNPEQKYHCCATCRWFHIEKEPGQPSIKSCIRLGFETKPHYQFNCWDPREDIKKRIAEESF</sequence>
<dbReference type="RefSeq" id="WP_120192420.1">
    <property type="nucleotide sequence ID" value="NZ_RAPK01000007.1"/>
</dbReference>
<accession>A0A419V6F8</accession>
<evidence type="ECO:0000313" key="1">
    <source>
        <dbReference type="EMBL" id="RKD75550.1"/>
    </source>
</evidence>
<comment type="caution">
    <text evidence="1">The sequence shown here is derived from an EMBL/GenBank/DDBJ whole genome shotgun (WGS) entry which is preliminary data.</text>
</comment>
<name>A0A419V6F8_9BACL</name>
<reference evidence="1 2" key="1">
    <citation type="submission" date="2018-09" db="EMBL/GenBank/DDBJ databases">
        <title>Genomic Encyclopedia of Archaeal and Bacterial Type Strains, Phase II (KMG-II): from individual species to whole genera.</title>
        <authorList>
            <person name="Goeker M."/>
        </authorList>
    </citation>
    <scope>NUCLEOTIDE SEQUENCE [LARGE SCALE GENOMIC DNA]</scope>
    <source>
        <strain evidence="1 2">DSM 17008</strain>
    </source>
</reference>
<gene>
    <name evidence="1" type="ORF">ATL39_1250</name>
</gene>
<protein>
    <submittedName>
        <fullName evidence="1">Uncharacterized protein</fullName>
    </submittedName>
</protein>
<dbReference type="EMBL" id="RAPK01000007">
    <property type="protein sequence ID" value="RKD75550.1"/>
    <property type="molecule type" value="Genomic_DNA"/>
</dbReference>
<dbReference type="AlphaFoldDB" id="A0A419V6F8"/>
<organism evidence="1 2">
    <name type="scientific">Sinobaca qinghaiensis</name>
    <dbReference type="NCBI Taxonomy" id="342944"/>
    <lineage>
        <taxon>Bacteria</taxon>
        <taxon>Bacillati</taxon>
        <taxon>Bacillota</taxon>
        <taxon>Bacilli</taxon>
        <taxon>Bacillales</taxon>
        <taxon>Sporolactobacillaceae</taxon>
        <taxon>Sinobaca</taxon>
    </lineage>
</organism>
<dbReference type="OrthoDB" id="2377175at2"/>
<keyword evidence="2" id="KW-1185">Reference proteome</keyword>
<dbReference type="Proteomes" id="UP000285120">
    <property type="component" value="Unassembled WGS sequence"/>
</dbReference>
<evidence type="ECO:0000313" key="2">
    <source>
        <dbReference type="Proteomes" id="UP000285120"/>
    </source>
</evidence>